<sequence>MNAPIPSGMPAHHGGRHQDPFHNQSMTGILNHQNWPSMNQNQYPHQTQNHQWQQHQQSMQNGHHTAQQHQPNSNVPAASNVNSIQHAFPNPSFDLASVVPQQFMQDFLRLTIPVGQSPNDDSILAQALFDCKQSGKTYRQALEGLHGVNNHAANLWKDYYLDHHDRFDVLVARLAEKSQTSRAVKKPFTSNRASTSATKSASPLNNRDRDSRKRQPSPSPPLRQSRPPKRSTPTAISTTPSLGYRPPKRPRATLNSLSAPLLPTNLPSKLMPLQADITLPPPPSRSPTPPTRIEAGTNGNKYTEEDRAYFLNFISWRLSQDASLSKKELCAMLNEKAPHHSAPSWASHWHTRHDIADKILYSFQGDDDEDEDEDEEDDDEDDENSDSPNTPSDVVEDSETEVIRQTTSTLRRTKPAARVPKTKMVTSKRGASFSQPSPSPSSGNHDASATTDTDEADMGAIGGSFTPADWRIIARYVARTPGWNDMVGRERWEGFLEKFPDSERSDKSWGEFYRRNEDAIMSLAAHYKGTKWSSNNSIKMQQGRPSWAHNQGRQGTEGTEENGSDEDGDYETDDGER</sequence>
<dbReference type="EMBL" id="JABBWD010000001">
    <property type="protein sequence ID" value="KAG1784103.1"/>
    <property type="molecule type" value="Genomic_DNA"/>
</dbReference>
<reference evidence="2" key="1">
    <citation type="journal article" date="2020" name="New Phytol.">
        <title>Comparative genomics reveals dynamic genome evolution in host specialist ectomycorrhizal fungi.</title>
        <authorList>
            <person name="Lofgren L.A."/>
            <person name="Nguyen N.H."/>
            <person name="Vilgalys R."/>
            <person name="Ruytinx J."/>
            <person name="Liao H.L."/>
            <person name="Branco S."/>
            <person name="Kuo A."/>
            <person name="LaButti K."/>
            <person name="Lipzen A."/>
            <person name="Andreopoulos W."/>
            <person name="Pangilinan J."/>
            <person name="Riley R."/>
            <person name="Hundley H."/>
            <person name="Na H."/>
            <person name="Barry K."/>
            <person name="Grigoriev I.V."/>
            <person name="Stajich J.E."/>
            <person name="Kennedy P.G."/>
        </authorList>
    </citation>
    <scope>NUCLEOTIDE SEQUENCE</scope>
    <source>
        <strain evidence="2">DOB743</strain>
    </source>
</reference>
<feature type="compositionally biased region" description="Acidic residues" evidence="1">
    <location>
        <begin position="365"/>
        <end position="385"/>
    </location>
</feature>
<name>A0A9P7A805_9AGAM</name>
<feature type="compositionally biased region" description="Polar residues" evidence="1">
    <location>
        <begin position="178"/>
        <end position="205"/>
    </location>
</feature>
<feature type="compositionally biased region" description="Acidic residues" evidence="1">
    <location>
        <begin position="558"/>
        <end position="577"/>
    </location>
</feature>
<protein>
    <submittedName>
        <fullName evidence="2">Uncharacterized protein</fullName>
    </submittedName>
</protein>
<feature type="compositionally biased region" description="Polar residues" evidence="1">
    <location>
        <begin position="21"/>
        <end position="41"/>
    </location>
</feature>
<organism evidence="2 3">
    <name type="scientific">Suillus placidus</name>
    <dbReference type="NCBI Taxonomy" id="48579"/>
    <lineage>
        <taxon>Eukaryota</taxon>
        <taxon>Fungi</taxon>
        <taxon>Dikarya</taxon>
        <taxon>Basidiomycota</taxon>
        <taxon>Agaricomycotina</taxon>
        <taxon>Agaricomycetes</taxon>
        <taxon>Agaricomycetidae</taxon>
        <taxon>Boletales</taxon>
        <taxon>Suillineae</taxon>
        <taxon>Suillaceae</taxon>
        <taxon>Suillus</taxon>
    </lineage>
</organism>
<evidence type="ECO:0000256" key="1">
    <source>
        <dbReference type="SAM" id="MobiDB-lite"/>
    </source>
</evidence>
<feature type="compositionally biased region" description="Polar residues" evidence="1">
    <location>
        <begin position="232"/>
        <end position="241"/>
    </location>
</feature>
<evidence type="ECO:0000313" key="3">
    <source>
        <dbReference type="Proteomes" id="UP000714275"/>
    </source>
</evidence>
<feature type="region of interest" description="Disordered" evidence="1">
    <location>
        <begin position="178"/>
        <end position="298"/>
    </location>
</feature>
<feature type="compositionally biased region" description="Low complexity" evidence="1">
    <location>
        <begin position="42"/>
        <end position="64"/>
    </location>
</feature>
<evidence type="ECO:0000313" key="2">
    <source>
        <dbReference type="EMBL" id="KAG1784103.1"/>
    </source>
</evidence>
<comment type="caution">
    <text evidence="2">The sequence shown here is derived from an EMBL/GenBank/DDBJ whole genome shotgun (WGS) entry which is preliminary data.</text>
</comment>
<gene>
    <name evidence="2" type="ORF">EV702DRAFT_1057402</name>
</gene>
<dbReference type="Proteomes" id="UP000714275">
    <property type="component" value="Unassembled WGS sequence"/>
</dbReference>
<feature type="compositionally biased region" description="Pro residues" evidence="1">
    <location>
        <begin position="279"/>
        <end position="290"/>
    </location>
</feature>
<feature type="region of interest" description="Disordered" evidence="1">
    <location>
        <begin position="531"/>
        <end position="577"/>
    </location>
</feature>
<feature type="region of interest" description="Disordered" evidence="1">
    <location>
        <begin position="365"/>
        <end position="464"/>
    </location>
</feature>
<feature type="region of interest" description="Disordered" evidence="1">
    <location>
        <begin position="1"/>
        <end position="78"/>
    </location>
</feature>
<proteinExistence type="predicted"/>
<keyword evidence="3" id="KW-1185">Reference proteome</keyword>
<feature type="compositionally biased region" description="Low complexity" evidence="1">
    <location>
        <begin position="432"/>
        <end position="451"/>
    </location>
</feature>
<dbReference type="AlphaFoldDB" id="A0A9P7A805"/>
<dbReference type="OrthoDB" id="3194584at2759"/>
<feature type="compositionally biased region" description="Polar residues" evidence="1">
    <location>
        <begin position="531"/>
        <end position="557"/>
    </location>
</feature>
<accession>A0A9P7A805</accession>